<protein>
    <submittedName>
        <fullName evidence="7">Uncharacterized protein</fullName>
    </submittedName>
</protein>
<evidence type="ECO:0000313" key="7">
    <source>
        <dbReference type="EMBL" id="KAF3335150.1"/>
    </source>
</evidence>
<evidence type="ECO:0000256" key="5">
    <source>
        <dbReference type="ARBA" id="ARBA00023180"/>
    </source>
</evidence>
<reference evidence="7" key="1">
    <citation type="submission" date="2020-01" db="EMBL/GenBank/DDBJ databases">
        <title>Genome sequence of Kobresia littledalei, the first chromosome-level genome in the family Cyperaceae.</title>
        <authorList>
            <person name="Qu G."/>
        </authorList>
    </citation>
    <scope>NUCLEOTIDE SEQUENCE</scope>
    <source>
        <strain evidence="7">C.B.Clarke</strain>
        <tissue evidence="7">Leaf</tissue>
    </source>
</reference>
<evidence type="ECO:0000256" key="2">
    <source>
        <dbReference type="ARBA" id="ARBA00022676"/>
    </source>
</evidence>
<dbReference type="GO" id="GO:0016020">
    <property type="term" value="C:membrane"/>
    <property type="evidence" value="ECO:0007669"/>
    <property type="project" value="UniProtKB-SubCell"/>
</dbReference>
<organism evidence="7 8">
    <name type="scientific">Carex littledalei</name>
    <dbReference type="NCBI Taxonomy" id="544730"/>
    <lineage>
        <taxon>Eukaryota</taxon>
        <taxon>Viridiplantae</taxon>
        <taxon>Streptophyta</taxon>
        <taxon>Embryophyta</taxon>
        <taxon>Tracheophyta</taxon>
        <taxon>Spermatophyta</taxon>
        <taxon>Magnoliopsida</taxon>
        <taxon>Liliopsida</taxon>
        <taxon>Poales</taxon>
        <taxon>Cyperaceae</taxon>
        <taxon>Cyperoideae</taxon>
        <taxon>Cariceae</taxon>
        <taxon>Carex</taxon>
        <taxon>Carex subgen. Euthyceras</taxon>
    </lineage>
</organism>
<dbReference type="GO" id="GO:0015020">
    <property type="term" value="F:glucuronosyltransferase activity"/>
    <property type="evidence" value="ECO:0007669"/>
    <property type="project" value="InterPro"/>
</dbReference>
<dbReference type="OrthoDB" id="2019572at2759"/>
<proteinExistence type="predicted"/>
<evidence type="ECO:0000256" key="3">
    <source>
        <dbReference type="ARBA" id="ARBA00022679"/>
    </source>
</evidence>
<dbReference type="InterPro" id="IPR003406">
    <property type="entry name" value="Glyco_trans_14"/>
</dbReference>
<keyword evidence="6" id="KW-1133">Transmembrane helix</keyword>
<accession>A0A833QV04</accession>
<comment type="caution">
    <text evidence="7">The sequence shown here is derived from an EMBL/GenBank/DDBJ whole genome shotgun (WGS) entry which is preliminary data.</text>
</comment>
<gene>
    <name evidence="7" type="ORF">FCM35_KLT19657</name>
</gene>
<evidence type="ECO:0000256" key="4">
    <source>
        <dbReference type="ARBA" id="ARBA00023136"/>
    </source>
</evidence>
<keyword evidence="4 6" id="KW-0472">Membrane</keyword>
<name>A0A833QV04_9POAL</name>
<dbReference type="EMBL" id="SWLB01000008">
    <property type="protein sequence ID" value="KAF3335150.1"/>
    <property type="molecule type" value="Genomic_DNA"/>
</dbReference>
<keyword evidence="6" id="KW-0812">Transmembrane</keyword>
<dbReference type="PANTHER" id="PTHR45719">
    <property type="entry name" value="GLYCOSYLTRANSFERASE"/>
    <property type="match status" value="1"/>
</dbReference>
<dbReference type="Proteomes" id="UP000623129">
    <property type="component" value="Unassembled WGS sequence"/>
</dbReference>
<sequence length="464" mass="52338">MRKNKWVFNSGQTRPFSDRLWLVPFLASLLVTITLLLGCAFGLFAPFHGGGDSVLLDVISLTNWDGPDIYLKDSDAEVTSAISFTNSTDSGGSDSDNGPPRIAYLITGTKGDGQRIRRTLQAVYHPRNQYILHLDLEAPPRERIELAMYVKGDPTFSQVENVRVIVKGNLVTYKGPTMIACTLHAVSILLKENLKWDWFINLSASDYPLMTQDDILHVFSTVPRDLNFIEHMKIAGWKLFQRGRPIVIDPGLYLSKKFDLVTTTEKRELPTSFELYTGSAWVMLTRAFLDYCIWGWDQLPRNVLMYYANFISSPEGYFHTVICNGHGFQSTVVGHDLHYIAWDNPPKQHPLTLSSKDYDRMVKSGAPFARKFARDDRVLDRIDQELLRRSEGQFTPGAWCTGETDGGADPCSGRGNDSIFRPGPGAERLKGLMAGVLSEEYRNGSCSSLPYDQSKRKWVTRTRT</sequence>
<dbReference type="Pfam" id="PF02485">
    <property type="entry name" value="Branch"/>
    <property type="match status" value="1"/>
</dbReference>
<keyword evidence="3" id="KW-0808">Transferase</keyword>
<evidence type="ECO:0000313" key="8">
    <source>
        <dbReference type="Proteomes" id="UP000623129"/>
    </source>
</evidence>
<comment type="subcellular location">
    <subcellularLocation>
        <location evidence="1">Membrane</location>
        <topology evidence="1">Single-pass type II membrane protein</topology>
    </subcellularLocation>
</comment>
<dbReference type="AlphaFoldDB" id="A0A833QV04"/>
<feature type="transmembrane region" description="Helical" evidence="6">
    <location>
        <begin position="20"/>
        <end position="45"/>
    </location>
</feature>
<keyword evidence="2" id="KW-0328">Glycosyltransferase</keyword>
<evidence type="ECO:0000256" key="6">
    <source>
        <dbReference type="SAM" id="Phobius"/>
    </source>
</evidence>
<dbReference type="PANTHER" id="PTHR45719:SF9">
    <property type="entry name" value="CORE-2_I-BRANCHING BETA-1,6-N-ACETYLGLUCOSAMINYLTRANSFERASE FAMILY PROTEIN"/>
    <property type="match status" value="1"/>
</dbReference>
<evidence type="ECO:0000256" key="1">
    <source>
        <dbReference type="ARBA" id="ARBA00004606"/>
    </source>
</evidence>
<dbReference type="InterPro" id="IPR044610">
    <property type="entry name" value="GLCAT14A/B/C"/>
</dbReference>
<keyword evidence="8" id="KW-1185">Reference proteome</keyword>
<keyword evidence="5" id="KW-0325">Glycoprotein</keyword>